<evidence type="ECO:0000259" key="4">
    <source>
        <dbReference type="Pfam" id="PF25036"/>
    </source>
</evidence>
<evidence type="ECO:0000259" key="3">
    <source>
        <dbReference type="Pfam" id="PF25033"/>
    </source>
</evidence>
<comment type="caution">
    <text evidence="6">The sequence shown here is derived from an EMBL/GenBank/DDBJ whole genome shotgun (WGS) entry which is preliminary data.</text>
</comment>
<dbReference type="Pfam" id="PF25036">
    <property type="entry name" value="VPS13_VAB"/>
    <property type="match status" value="1"/>
</dbReference>
<dbReference type="GO" id="GO:0006623">
    <property type="term" value="P:protein targeting to vacuole"/>
    <property type="evidence" value="ECO:0007669"/>
    <property type="project" value="TreeGrafter"/>
</dbReference>
<sequence length="2326" mass="260161">MVVMAELGAVSIAMPMFKSLTPGKKHLYFIDSNTAETSLITFKFVQANPESPFFVTDYHCIEQDIEFHFRSLNISLHQEGLMELKKFAEDIQKELNTLQQGAKKRVEEAVETNVRKISRQLSASSVSLAAMSQQTHRASAKRKNTGKSSSVVEGNELQHRVIKMHLESTIGSLAVAVGTQSAVDTLIAIENIRVDTKMTVETMNVVATLRTVKMEDMTVGALYKKLLSVTGEKEMLRVEMTQYQRTDEQKKHMLPKDVDMIVKVRLAEMRFVFLNLWLCRLMAWMAPFQEQAARAAAAAQAVASEKAVEAAENVKQIMVESPPRIQLDVELEAPVILLPQLSTSPKVLVFVLGKLIIGNHITDYHNNQKLIMDYMKVKLMDMKFGISHVSNDATSLQEVCEILEPLSFNIDVHRNLVYAAIKDLPEITVNAQIPSLSVNMSDYDYEILMQTLSGNLTEGNDLVVVPPTIQSDEADGMVESRAKRAIEPTETNKSEKKKAITPVDASPTAAKLPVADVPKPRIVFQFSLDKIAAILYSDMSESKPVREASNAFGALKLCELKLSGSIKDNNSMDVAMSLNTFTMSDERRDKTKIHELLNRKDPNDTRRFLSLKFSQDAEQNKNIKLRMSAFFICLCPEFLGSLMRFFTVTKTQEQIDHEMESLGSSGAAQKVDSPQTSAPGSDSGVGSTAIDCDLQGVEVILVENSLRPETSQALILLFDMRMRASPSSTEQIMSGGVEKLAIFSSYYAPERRHEVTYEVLKPMSIGIEMRTSTATKATNLLLKMSPMEIRMSPSIIRLLSSVNTEFAQSSAMSQEESSTVDSKPRSFPEYWLPKPINQKKFWFFHTPVAEEACEVEELNEKTGDSNEIARISEQATVQLERINFTLEAGEGSIPVPLVFMQILVTAEASNWSSALHASAHLSLQMSYYNEALSVWEPVIEPVEDARGEWIPWNLKMTVKGSNKLDPSDTQPAMDVKIEADNILNLTVTKSFISLLNNTSEKFAQAAKQFTPPVTRQLPGLSPFIVLNETGIIIKVAGSDSLQVGDTQEEVEAEHGRFIDLNLSKETSAIVADSQDKERLSSTQVELSADLQLNLLDTVRQLKIGRAGKVAIPLPKKSDGGYQWKIIAETSIENGRRLITFTSHVHVTNHLDVSMELYSKNNSNLDLFGTVAPGETLQLAVPLLFSATGEIFFRPANDKCEVSFESITWHQFTHNKRQTIRCDLSEDTTQGYFFEAVVLEEKVRQGIDQFTEMFSVHLYPPLQFHNILPFPITFEIPVAMDIEAGESIQLNLITNQRLRLWASYLGQMYYLDMIVPQDKEDLQVVALNTDTGSAELLLGIHWSTQYGDLKAYLYAPFWLVNNTSMILKHMECDGSFLKNRMHCVPCVKANTPVQGTEFAVEHRPDDNPLILPFPCSDFTRKKKSRVLVEHATSWSEEFPLDTVGNPARLTVNIKLCQSGLTKIVTFCPFYLVSNLGKWDMQVKEYGKDEWIDVPAEKCVGIWPQQRSKRKLLCARFSGQEDESLFFPITENFESLCQIANDHIGVEACVSTSDSSVAIHLTPFKHGMAPVCVMNNLKIPVTFGQKGHRMQTVNSNEMMYFTWSSVVEDRIFVFTVGSYTGEDLLNQNRIADLQIDQNVRKFVYLANFLIGRQRFILFTKDLDIARSAYGSWETDTVNMQVELALQGVGLSLVDNSIGKELLYIGISSSDILWEEEVRKGRFKPFTVKYMQALEEKYQEYLVEPNNEYQQIQQYEVSFANMIMKKKKGKEVKIRRIFEKGIWANYGTSSERTRLHLKVNHLQVDNQLGTCVFPRVLTNIPPPKSVVVDNAPKPFIELSLLQRKSEYSSITEIEYARALMQEFAVQIDQGLINAIMGLFASEMKKEPYGKQMFVSDMEMAQVRLEDTAMQYRSNQPKSFYNDLHISPLMIHLSFSQGGTAGKDGSAPIMPIQSEFFKVLFQSIGVSITELQDVVFKLAYFERTRVFYGSDQLNAEIISHYTMQALRQMYVLVLGLDIIGNPFGLVRDLSAGVEDLFYQPFQGLIQGPEEFATGVALGVQSMFGHAVGGAAGAVGRITGTVGKGVAALTFDQEYQRKRQEDLNRRPQSVGEGMARGVKGLGTGVVSGITGIVTKPIEGAKQEGGIGFVKGIGKGLIGAVTRPVSGVVDFASSTMHTVRTVAGADKEAGALRPPRVILSDHIVRPFSFHEAIGFKIFNDIDRGELAETDNFITYAQITDKIVLLVTNMQLVLAKRTDLVGTWATEWKAEYLDIKEPVILEDGIKIVYKQKKRGFLGFGSSEGKIITFPNAEAIQQKVLTAYRAATQLPEHM</sequence>
<dbReference type="InterPro" id="IPR056748">
    <property type="entry name" value="VPS13-like_C"/>
</dbReference>
<feature type="region of interest" description="Disordered" evidence="2">
    <location>
        <begin position="660"/>
        <end position="686"/>
    </location>
</feature>
<gene>
    <name evidence="6" type="ORF">KIN20_007693</name>
</gene>
<dbReference type="Proteomes" id="UP001196413">
    <property type="component" value="Unassembled WGS sequence"/>
</dbReference>
<keyword evidence="7" id="KW-1185">Reference proteome</keyword>
<proteinExistence type="inferred from homology"/>
<dbReference type="GO" id="GO:0045053">
    <property type="term" value="P:protein retention in Golgi apparatus"/>
    <property type="evidence" value="ECO:0007669"/>
    <property type="project" value="TreeGrafter"/>
</dbReference>
<feature type="region of interest" description="Disordered" evidence="2">
    <location>
        <begin position="133"/>
        <end position="152"/>
    </location>
</feature>
<evidence type="ECO:0000259" key="5">
    <source>
        <dbReference type="Pfam" id="PF25037"/>
    </source>
</evidence>
<dbReference type="InterPro" id="IPR026847">
    <property type="entry name" value="VPS13"/>
</dbReference>
<dbReference type="Pfam" id="PF25037">
    <property type="entry name" value="VPS13_C"/>
    <property type="match status" value="1"/>
</dbReference>
<evidence type="ECO:0000313" key="6">
    <source>
        <dbReference type="EMBL" id="KAJ1351608.1"/>
    </source>
</evidence>
<feature type="domain" description="VPS13-like middle region" evidence="3">
    <location>
        <begin position="187"/>
        <end position="1005"/>
    </location>
</feature>
<organism evidence="6 7">
    <name type="scientific">Parelaphostrongylus tenuis</name>
    <name type="common">Meningeal worm</name>
    <dbReference type="NCBI Taxonomy" id="148309"/>
    <lineage>
        <taxon>Eukaryota</taxon>
        <taxon>Metazoa</taxon>
        <taxon>Ecdysozoa</taxon>
        <taxon>Nematoda</taxon>
        <taxon>Chromadorea</taxon>
        <taxon>Rhabditida</taxon>
        <taxon>Rhabditina</taxon>
        <taxon>Rhabditomorpha</taxon>
        <taxon>Strongyloidea</taxon>
        <taxon>Metastrongylidae</taxon>
        <taxon>Parelaphostrongylus</taxon>
    </lineage>
</organism>
<dbReference type="PANTHER" id="PTHR16166:SF93">
    <property type="entry name" value="INTERMEMBRANE LIPID TRANSFER PROTEIN VPS13"/>
    <property type="match status" value="1"/>
</dbReference>
<dbReference type="InterPro" id="IPR009543">
    <property type="entry name" value="VPS13_VAB"/>
</dbReference>
<evidence type="ECO:0000256" key="1">
    <source>
        <dbReference type="ARBA" id="ARBA00006545"/>
    </source>
</evidence>
<comment type="similarity">
    <text evidence="1">Belongs to the VPS13 family.</text>
</comment>
<accession>A0AAD5M6W6</accession>
<evidence type="ECO:0000256" key="2">
    <source>
        <dbReference type="SAM" id="MobiDB-lite"/>
    </source>
</evidence>
<dbReference type="Pfam" id="PF25033">
    <property type="entry name" value="VPS13_M"/>
    <property type="match status" value="1"/>
</dbReference>
<feature type="domain" description="Vacuolar protein sorting-associated protein 13 VPS13 adaptor binding" evidence="4">
    <location>
        <begin position="1078"/>
        <end position="1601"/>
    </location>
</feature>
<dbReference type="EMBL" id="JAHQIW010001142">
    <property type="protein sequence ID" value="KAJ1351608.1"/>
    <property type="molecule type" value="Genomic_DNA"/>
</dbReference>
<feature type="domain" description="Intermembrane lipid transfer protein VPS13-like C-terminal" evidence="5">
    <location>
        <begin position="2186"/>
        <end position="2304"/>
    </location>
</feature>
<dbReference type="InterPro" id="IPR056747">
    <property type="entry name" value="VPS13-like_M"/>
</dbReference>
<evidence type="ECO:0000313" key="7">
    <source>
        <dbReference type="Proteomes" id="UP001196413"/>
    </source>
</evidence>
<protein>
    <submittedName>
        <fullName evidence="6">Uncharacterized protein</fullName>
    </submittedName>
</protein>
<feature type="compositionally biased region" description="Polar residues" evidence="2">
    <location>
        <begin position="662"/>
        <end position="686"/>
    </location>
</feature>
<reference evidence="6" key="1">
    <citation type="submission" date="2021-06" db="EMBL/GenBank/DDBJ databases">
        <title>Parelaphostrongylus tenuis whole genome reference sequence.</title>
        <authorList>
            <person name="Garwood T.J."/>
            <person name="Larsen P.A."/>
            <person name="Fountain-Jones N.M."/>
            <person name="Garbe J.R."/>
            <person name="Macchietto M.G."/>
            <person name="Kania S.A."/>
            <person name="Gerhold R.W."/>
            <person name="Richards J.E."/>
            <person name="Wolf T.M."/>
        </authorList>
    </citation>
    <scope>NUCLEOTIDE SEQUENCE</scope>
    <source>
        <strain evidence="6">MNPRO001-30</strain>
        <tissue evidence="6">Meninges</tissue>
    </source>
</reference>
<name>A0AAD5M6W6_PARTN</name>
<dbReference type="PANTHER" id="PTHR16166">
    <property type="entry name" value="VACUOLAR PROTEIN SORTING-ASSOCIATED PROTEIN VPS13"/>
    <property type="match status" value="1"/>
</dbReference>